<name>A0A2M7Z686_9BACT</name>
<reference evidence="2" key="1">
    <citation type="submission" date="2017-09" db="EMBL/GenBank/DDBJ databases">
        <title>Depth-based differentiation of microbial function through sediment-hosted aquifers and enrichment of novel symbionts in the deep terrestrial subsurface.</title>
        <authorList>
            <person name="Probst A.J."/>
            <person name="Ladd B."/>
            <person name="Jarett J.K."/>
            <person name="Geller-Mcgrath D.E."/>
            <person name="Sieber C.M.K."/>
            <person name="Emerson J.B."/>
            <person name="Anantharaman K."/>
            <person name="Thomas B.C."/>
            <person name="Malmstrom R."/>
            <person name="Stieglmeier M."/>
            <person name="Klingl A."/>
            <person name="Woyke T."/>
            <person name="Ryan C.M."/>
            <person name="Banfield J.F."/>
        </authorList>
    </citation>
    <scope>NUCLEOTIDE SEQUENCE [LARGE SCALE GENOMIC DNA]</scope>
</reference>
<dbReference type="Proteomes" id="UP000230843">
    <property type="component" value="Unassembled WGS sequence"/>
</dbReference>
<protein>
    <submittedName>
        <fullName evidence="1">Uncharacterized protein</fullName>
    </submittedName>
</protein>
<proteinExistence type="predicted"/>
<evidence type="ECO:0000313" key="2">
    <source>
        <dbReference type="Proteomes" id="UP000230843"/>
    </source>
</evidence>
<gene>
    <name evidence="1" type="ORF">CO137_03070</name>
</gene>
<comment type="caution">
    <text evidence="1">The sequence shown here is derived from an EMBL/GenBank/DDBJ whole genome shotgun (WGS) entry which is preliminary data.</text>
</comment>
<evidence type="ECO:0000313" key="1">
    <source>
        <dbReference type="EMBL" id="PJA89663.1"/>
    </source>
</evidence>
<sequence>MPKNEALSFTLSCQNYTTIYNQVIDLSDLTNEERKFLGQVFTKFIFEKSYWPAFGAFWLRLGKKTVWKEKEVEEVTRSKAFAICQDLEGRLGIQQGFIPSENFYFDPTKDFANCKKKCGDCCICRGVSCEHTVKVPKK</sequence>
<dbReference type="AlphaFoldDB" id="A0A2M7Z686"/>
<dbReference type="EMBL" id="PFVJ01000064">
    <property type="protein sequence ID" value="PJA89663.1"/>
    <property type="molecule type" value="Genomic_DNA"/>
</dbReference>
<organism evidence="1 2">
    <name type="scientific">Candidatus Magasanikbacteria bacterium CG_4_9_14_3_um_filter_32_9</name>
    <dbReference type="NCBI Taxonomy" id="1974644"/>
    <lineage>
        <taxon>Bacteria</taxon>
        <taxon>Candidatus Magasanikiibacteriota</taxon>
    </lineage>
</organism>
<accession>A0A2M7Z686</accession>